<dbReference type="STRING" id="670386.D3BGV5"/>
<comment type="caution">
    <text evidence="11">The sequence shown here is derived from an EMBL/GenBank/DDBJ whole genome shotgun (WGS) entry which is preliminary data.</text>
</comment>
<comment type="function">
    <text evidence="8">Mediates the transfer of lipids between membranes at organelle contact sites.</text>
</comment>
<keyword evidence="3" id="KW-0813">Transport</keyword>
<dbReference type="EMBL" id="ADBJ01000035">
    <property type="protein sequence ID" value="EFA79339.1"/>
    <property type="molecule type" value="Genomic_DNA"/>
</dbReference>
<keyword evidence="4" id="KW-0507">mRNA processing</keyword>
<comment type="subcellular location">
    <subcellularLocation>
        <location evidence="1">Membrane</location>
        <topology evidence="1">Peripheral membrane protein</topology>
    </subcellularLocation>
</comment>
<feature type="domain" description="G-patch" evidence="10">
    <location>
        <begin position="2662"/>
        <end position="2708"/>
    </location>
</feature>
<evidence type="ECO:0000256" key="5">
    <source>
        <dbReference type="ARBA" id="ARBA00022728"/>
    </source>
</evidence>
<dbReference type="Pfam" id="PF12624">
    <property type="entry name" value="VPS13_N"/>
    <property type="match status" value="1"/>
</dbReference>
<dbReference type="InterPro" id="IPR056748">
    <property type="entry name" value="VPS13-like_C"/>
</dbReference>
<organism evidence="11 12">
    <name type="scientific">Heterostelium pallidum (strain ATCC 26659 / Pp 5 / PN500)</name>
    <name type="common">Cellular slime mold</name>
    <name type="synonym">Polysphondylium pallidum</name>
    <dbReference type="NCBI Taxonomy" id="670386"/>
    <lineage>
        <taxon>Eukaryota</taxon>
        <taxon>Amoebozoa</taxon>
        <taxon>Evosea</taxon>
        <taxon>Eumycetozoa</taxon>
        <taxon>Dictyostelia</taxon>
        <taxon>Acytosteliales</taxon>
        <taxon>Acytosteliaceae</taxon>
        <taxon>Heterostelium</taxon>
    </lineage>
</organism>
<dbReference type="InterPro" id="IPR026854">
    <property type="entry name" value="VPS13_N"/>
</dbReference>
<evidence type="ECO:0000256" key="6">
    <source>
        <dbReference type="ARBA" id="ARBA00023055"/>
    </source>
</evidence>
<dbReference type="RefSeq" id="XP_020431460.1">
    <property type="nucleotide sequence ID" value="XM_020578591.1"/>
</dbReference>
<dbReference type="InterPro" id="IPR022783">
    <property type="entry name" value="GCFC_dom"/>
</dbReference>
<sequence length="3341" mass="378030">MKIVDFFSKESVDLTNITNKAGDYIDNFTEKTKMQLQEALDTHKTLALSVNIHAPVIILPENVANKNSNALVLDLGNFKIQSDISNNAIKGKVVSNTSEDDFYDKFNLSLQSIQLLLTNDIHSWSDKRIQTEQKTHIINQFDVHLKIFSCIQQDSLTLTKLKVFGELPQLNIALSDRKCKQLLSMARTLAEDIQKPSSSPTTSNNTAAAMAATEPAKKAIIDLYSHHGKGNQDKESSIELLKNHKKLSLNFEMKSINVTISRENTDLIRVSVDGLGVSFVQRTFDAIGSVELKRFDIDDLFTRSSLKKLATSNPSQDIEGKSNQSSLVSINFKQYQMNSPEYQKIDMSLDVNFNSFYLVCNPPTIHQLLVIVQSFADQPAISLKPSTVKVVEKRTRVVRTLRAGAGGAAPSSPVSYTNNGTVISPDQTSPQPHTTVKTIKIIKKVPKKKPINEGISLKVTANINSLGVVLNQENNRRLGVFSINKINVNTSMYKDNRMSVEGSLGSIVLEDLTTQSDSLYKQVISPQDLTSAMLQFKFQTHPSNLVNYPGYDSSVDAHIKSIIVNAQVGFLLKTQNYFLGGMLDPILNKPVPLVPATPPSPQPGGVGEYSPPLSPDMKSVVPMKANVAVSRTKIDVVMDTPIFRVPQAANSGNMIQMELGKIVVSNDFGNHNVTNQPVDIMSIKLEKTNITIVDGESRSHFLQELDLNVGITRFLIPNFQINVEDLLIDLHISHIYFMLNQEQYTFFLKLADNVTREIGEVNENNQNINNQPPPSAEIPYFSEQEVVKSMGRVVLALKLSLPTLTFRIYTPENDIATFEIKNIYIDFKSTEKQKTKVQVIMESIALSDSRKNSENIFKNLLENIPKKQERSNFLHLGYIRDNVLGDQYINVEVNNPCLFLSPTPLILISDFFLKPIQQEQQDKQFMLEVEEAKDMKSPRFLAQTRAFNPDLVRTPSITLTTSINAEVTLVENETQPNTRCLAAKTKVHVYFKRDPKGMENAIVSLRKTKLNIYRPNIVSSDFAGSQGSRPVQILKPIDHIKVQYIKENETSEYWKQKITVSSSIIKWYFSYEDINTILKIVQNLSFQQNQPTIKDAIQPSSNSTTTTATDLTSSVNSASIASSSEEPEEKIYMITETLQFECPSMSVLLINESMDLYLPIAELYLADLSAKVSNWSSDIELKTSVTFKSDYFNEGNMKFEPFIEDWSFNFDVKRNGQKTRATFMATRGMLNVNVSHALIETLASTVHLIKIKDRENNTSLGNRIVSNNALLSKYIKTDQNDVASINQLKNAEKYHSHWIQNQTGQVVEYSLPKFEDSTGTELTASTNSLDSINTRHSVANNQTSPVHIKSSKSRESCIGLKTNLDIFLPNGKIDSVSIDTIGYRIYTLQPLNGGLSNSNSEPVDVIVEVRLQRDGSKIICVRSLVQFVNSSVQPIQFKWHENQPDDSCVILAHTEKYSLPIANVNEFKKAWFRVPGAKQWSDAISPSELTAVFEKEREKEKEKDKYSIEKPNSRVFKVTDKYDKPTFVAISVINSEHRIGHTSTVQFGRNKLQVISFNAPVQLENLLPSPISIKINNSDQGFVKVEAGCKLDVFSYAPGSTMTATISDVENFHETTHTLISGDASSPNIAKSFKFNSQSKEMVLQIERSEEIKNIRVLSFFCQYWLVNNTMLPLVVKGSSDNEEIMIPSNNCNEMHAPILYHNSNVRLRVNEGGKDRKYCESTPICTVGNTGTITLQGVDRLYELAYRVEFCQNMVTFVPKYIMQNKLEYPIQVAQLVKTEKKEEVKEMITLAPNEFKPLHWYDKEDRSVCIRQVNSTQSWSGNFYVDTVNDLVVRIRDKEEAKPSTMCHINIKEEQGTLYIMVPLINKENPPYLVQNDTHFPISYHQKTSRPGQKFDHLEPGQIDAFAWDEPSGVYNLIAYVDGKPIKKELKLNKITGYKVTVDQIDIYITITIEKSSRLVKFSTHRKLYRQIKHWKESVNTKMESSSTELQFYIRMSGVSLSIIDHTPKELALVTVKDFFLQLQHSQLTSSANSSSLTSSLSTSINTNQLSASTSSLSLNDSSSSRIVEVQDLYPVFDWTPPPSMDTSALRMVYFALLVLNPIKVNITLSLQRDGLFKTDQKILSSIEGLGFTLTKLDRAPVTLQGIMMEHPFSSWTTMVDKLKTTYVTQVLRQFYNILGSIDLIGNPVGLFRNFGTGVQDFFVEPAQGLVKSPADFGKGLAKGTSSLVKNSVYGTFNTISKITGTIGTGVATLSFDDQYLQDRLAMGGIGFGKGLFQGITGIVTKPVEGAKKDGIAGFAKGLVQGVVGVAVKPTTAFIDLTTKATEGIRNTTNLQDFRDRQRPPRCFGADNVLRQYDAIESEGWFLMKTAHKGKHAGDNYIWHHAVNDECTVIISDQRIIYTKSKKNFLQSSFLFQIPFGVIKEVKLVPNNGLLLKLSPPQDLTLLERSVGTKTIPVDDDNINMIFNMKLDHALRIRFNSNILNEIDLLKKPYKTIYYNKKFSSMKMLTVMYGYDDDEDIDSKLYDELTTTKQKKKRKFTKDDAIYGVFNDDDQDEQEEENSYQSIKQTMKHMSTGIKFVSSGIYDPNAQKKNTNSNAQDKKDGGDDDGSNDIENEKKKKEKKEKKEKKKEKERQQQQQQQKKKMKGGAGQTDLQDVKYTGIGLKMLQKMGYDGSSGLGKDGSGIVEPIKSFARPQGVGLSFIEEHVDDRFHESSSSSEGEDNRSDSESSEDDGKGWKKKSKTTAASTKVKYDFDEHIKDHKHKQHHHKHHHNKQQHDKSQQKQQPSQLIVDMRGPTAMLKSGASEAALTIEDGPLAQLKHNVKLLIKMKELDIGNSDNKLKFEKEKLKSLTSSIQKMKLTIQSDEDQITKIKNILQLITKAKEQLNDNTLDLNSLYKTFRKLHRNYRNEYQKLKLYNLENELLRPLLVKEIDKWDMDRSPNYMLDEMLKWRSILDPQFSDSHARNNSVAHMNQGSDVYFILIRDLFLPRFKSYLRSKWSVKEDPHAAVALVGYWSAAFPPIIFETLLEHAVLPRLRSAITQWDPTVDPIPIDRWLHPWIPFIGEQLELLYPQIRQTLMSVLVHWQTGDESALMLLRPWKGVFEGNSMESLLNRAIVPKMTESLKNWTIPKVGESVPPTDNPIQYLLEWRELMSIPMMISILNKSFFPRWINGLYNTLQAKQADDDQLLDWYSDWKDQFQSIWEQTEKDHLKFYFNQALEMIDKAGQGEEISMPSILSIPTTSTKQQQQKQQPPVNITKKITEKFNNVENDISLKELLEMLAQNLGLLFIPSSHTDTGQQIYKFGSVSIILEKGLIMLYDRNHLEPISVESLVEKVKK</sequence>
<dbReference type="Pfam" id="PF01585">
    <property type="entry name" value="G-patch"/>
    <property type="match status" value="1"/>
</dbReference>
<evidence type="ECO:0000313" key="11">
    <source>
        <dbReference type="EMBL" id="EFA79339.1"/>
    </source>
</evidence>
<dbReference type="GO" id="GO:0006397">
    <property type="term" value="P:mRNA processing"/>
    <property type="evidence" value="ECO:0007669"/>
    <property type="project" value="UniProtKB-KW"/>
</dbReference>
<dbReference type="Pfam" id="PF25037">
    <property type="entry name" value="VPS13_C"/>
    <property type="match status" value="1"/>
</dbReference>
<evidence type="ECO:0000256" key="9">
    <source>
        <dbReference type="SAM" id="MobiDB-lite"/>
    </source>
</evidence>
<dbReference type="GO" id="GO:0003676">
    <property type="term" value="F:nucleic acid binding"/>
    <property type="evidence" value="ECO:0007669"/>
    <property type="project" value="InterPro"/>
</dbReference>
<feature type="compositionally biased region" description="Basic and acidic residues" evidence="9">
    <location>
        <begin position="2724"/>
        <end position="2739"/>
    </location>
</feature>
<dbReference type="InterPro" id="IPR022159">
    <property type="entry name" value="STIP/TFIP11_N"/>
</dbReference>
<dbReference type="SMART" id="SM00443">
    <property type="entry name" value="G_patch"/>
    <property type="match status" value="1"/>
</dbReference>
<accession>D3BGV5</accession>
<dbReference type="Pfam" id="PF07842">
    <property type="entry name" value="GCFC"/>
    <property type="match status" value="1"/>
</dbReference>
<dbReference type="Pfam" id="PF25033">
    <property type="entry name" value="VPS13_M"/>
    <property type="match status" value="1"/>
</dbReference>
<keyword evidence="7" id="KW-0508">mRNA splicing</keyword>
<evidence type="ECO:0000256" key="8">
    <source>
        <dbReference type="ARBA" id="ARBA00033718"/>
    </source>
</evidence>
<feature type="region of interest" description="Disordered" evidence="9">
    <location>
        <begin position="2762"/>
        <end position="2790"/>
    </location>
</feature>
<gene>
    <name evidence="11" type="primary">vps13A</name>
    <name evidence="11" type="ORF">PPL_07757</name>
</gene>
<dbReference type="Pfam" id="PF12457">
    <property type="entry name" value="TIP_N"/>
    <property type="match status" value="1"/>
</dbReference>
<feature type="region of interest" description="Disordered" evidence="9">
    <location>
        <begin position="2586"/>
        <end position="2659"/>
    </location>
</feature>
<dbReference type="Pfam" id="PF25036">
    <property type="entry name" value="VPS13_VAB"/>
    <property type="match status" value="1"/>
</dbReference>
<dbReference type="GeneID" id="31363238"/>
<reference evidence="11 12" key="1">
    <citation type="journal article" date="2011" name="Genome Res.">
        <title>Phylogeny-wide analysis of social amoeba genomes highlights ancient origins for complex intercellular communication.</title>
        <authorList>
            <person name="Heidel A.J."/>
            <person name="Lawal H.M."/>
            <person name="Felder M."/>
            <person name="Schilde C."/>
            <person name="Helps N.R."/>
            <person name="Tunggal B."/>
            <person name="Rivero F."/>
            <person name="John U."/>
            <person name="Schleicher M."/>
            <person name="Eichinger L."/>
            <person name="Platzer M."/>
            <person name="Noegel A.A."/>
            <person name="Schaap P."/>
            <person name="Gloeckner G."/>
        </authorList>
    </citation>
    <scope>NUCLEOTIDE SEQUENCE [LARGE SCALE GENOMIC DNA]</scope>
    <source>
        <strain evidence="12">ATCC 26659 / Pp 5 / PN500</strain>
    </source>
</reference>
<dbReference type="GO" id="GO:0006623">
    <property type="term" value="P:protein targeting to vacuole"/>
    <property type="evidence" value="ECO:0007669"/>
    <property type="project" value="TreeGrafter"/>
</dbReference>
<evidence type="ECO:0000256" key="4">
    <source>
        <dbReference type="ARBA" id="ARBA00022664"/>
    </source>
</evidence>
<dbReference type="InterPro" id="IPR009543">
    <property type="entry name" value="VPS13_VAB"/>
</dbReference>
<evidence type="ECO:0000256" key="1">
    <source>
        <dbReference type="ARBA" id="ARBA00004170"/>
    </source>
</evidence>
<dbReference type="PANTHER" id="PTHR16166:SF93">
    <property type="entry name" value="INTERMEMBRANE LIPID TRANSFER PROTEIN VPS13"/>
    <property type="match status" value="1"/>
</dbReference>
<dbReference type="GO" id="GO:0006869">
    <property type="term" value="P:lipid transport"/>
    <property type="evidence" value="ECO:0007669"/>
    <property type="project" value="UniProtKB-KW"/>
</dbReference>
<dbReference type="InterPro" id="IPR026847">
    <property type="entry name" value="VPS13"/>
</dbReference>
<feature type="compositionally biased region" description="Basic residues" evidence="9">
    <location>
        <begin position="2622"/>
        <end position="2632"/>
    </location>
</feature>
<keyword evidence="12" id="KW-1185">Reference proteome</keyword>
<dbReference type="GO" id="GO:0016020">
    <property type="term" value="C:membrane"/>
    <property type="evidence" value="ECO:0007669"/>
    <property type="project" value="UniProtKB-SubCell"/>
</dbReference>
<evidence type="ECO:0000259" key="10">
    <source>
        <dbReference type="PROSITE" id="PS50174"/>
    </source>
</evidence>
<protein>
    <submittedName>
        <fullName evidence="11">Vacuolar protein sorting-associated protein 13 family protein</fullName>
    </submittedName>
</protein>
<comment type="similarity">
    <text evidence="2">Belongs to the VPS13 family.</text>
</comment>
<dbReference type="InterPro" id="IPR056747">
    <property type="entry name" value="VPS13-like_M"/>
</dbReference>
<evidence type="ECO:0000256" key="3">
    <source>
        <dbReference type="ARBA" id="ARBA00022448"/>
    </source>
</evidence>
<keyword evidence="5" id="KW-0747">Spliceosome</keyword>
<feature type="region of interest" description="Disordered" evidence="9">
    <location>
        <begin position="2713"/>
        <end position="2746"/>
    </location>
</feature>
<keyword evidence="6" id="KW-0445">Lipid transport</keyword>
<proteinExistence type="inferred from homology"/>
<name>D3BGV5_HETP5</name>
<dbReference type="GO" id="GO:0008380">
    <property type="term" value="P:RNA splicing"/>
    <property type="evidence" value="ECO:0007669"/>
    <property type="project" value="UniProtKB-KW"/>
</dbReference>
<dbReference type="GO" id="GO:0005681">
    <property type="term" value="C:spliceosomal complex"/>
    <property type="evidence" value="ECO:0007669"/>
    <property type="project" value="UniProtKB-KW"/>
</dbReference>
<dbReference type="PROSITE" id="PS50174">
    <property type="entry name" value="G_PATCH"/>
    <property type="match status" value="1"/>
</dbReference>
<feature type="compositionally biased region" description="Basic residues" evidence="9">
    <location>
        <begin position="2763"/>
        <end position="2777"/>
    </location>
</feature>
<dbReference type="Proteomes" id="UP000001396">
    <property type="component" value="Unassembled WGS sequence"/>
</dbReference>
<evidence type="ECO:0000256" key="7">
    <source>
        <dbReference type="ARBA" id="ARBA00023187"/>
    </source>
</evidence>
<dbReference type="GO" id="GO:0045053">
    <property type="term" value="P:protein retention in Golgi apparatus"/>
    <property type="evidence" value="ECO:0007669"/>
    <property type="project" value="TreeGrafter"/>
</dbReference>
<dbReference type="FunCoup" id="D3BGV5">
    <property type="interactions" value="338"/>
</dbReference>
<dbReference type="PANTHER" id="PTHR16166">
    <property type="entry name" value="VACUOLAR PROTEIN SORTING-ASSOCIATED PROTEIN VPS13"/>
    <property type="match status" value="1"/>
</dbReference>
<dbReference type="InterPro" id="IPR000467">
    <property type="entry name" value="G_patch_dom"/>
</dbReference>
<evidence type="ECO:0000313" key="12">
    <source>
        <dbReference type="Proteomes" id="UP000001396"/>
    </source>
</evidence>
<dbReference type="InParanoid" id="D3BGV5"/>
<evidence type="ECO:0000256" key="2">
    <source>
        <dbReference type="ARBA" id="ARBA00006545"/>
    </source>
</evidence>